<protein>
    <recommendedName>
        <fullName evidence="1">Knr4/Smi1-like domain-containing protein</fullName>
    </recommendedName>
</protein>
<accession>A0AAQ2IR60</accession>
<dbReference type="EMBL" id="PNEL01000033">
    <property type="protein sequence ID" value="TMN75839.1"/>
    <property type="molecule type" value="Genomic_DNA"/>
</dbReference>
<dbReference type="InterPro" id="IPR018958">
    <property type="entry name" value="Knr4/Smi1-like_dom"/>
</dbReference>
<dbReference type="AlphaFoldDB" id="A0AAQ2IR60"/>
<feature type="domain" description="Knr4/Smi1-like" evidence="1">
    <location>
        <begin position="23"/>
        <end position="143"/>
    </location>
</feature>
<dbReference type="InterPro" id="IPR037883">
    <property type="entry name" value="Knr4/Smi1-like_sf"/>
</dbReference>
<sequence length="150" mass="17109">MNKYSELIKQLDLSEHETFWQGAADLKEIALLEKLISIKLPPSLVSFLRECGGGGVIDSEISGIEDNNANLTHGGTILGDTLDCRGEFQLPEHLVVIFYKENEICWCLDSNTQEEEYKLVNYNLFKKQVDEVISNSFFSFFCEYVEIRTS</sequence>
<gene>
    <name evidence="2" type="ORF">CWB74_14535</name>
</gene>
<reference evidence="3" key="2">
    <citation type="submission" date="2019-06" db="EMBL/GenBank/DDBJ databases">
        <title>Co-occurence of chitin degradation, pigmentation and bioactivity in marine Pseudoalteromonas.</title>
        <authorList>
            <person name="Sonnenschein E.C."/>
            <person name="Bech P.K."/>
        </authorList>
    </citation>
    <scope>NUCLEOTIDE SEQUENCE [LARGE SCALE GENOMIC DNA]</scope>
    <source>
        <strain evidence="3">S1607</strain>
    </source>
</reference>
<dbReference type="SMART" id="SM00860">
    <property type="entry name" value="SMI1_KNR4"/>
    <property type="match status" value="1"/>
</dbReference>
<dbReference type="Pfam" id="PF14567">
    <property type="entry name" value="SUKH_5"/>
    <property type="match status" value="1"/>
</dbReference>
<proteinExistence type="predicted"/>
<reference evidence="2 3" key="1">
    <citation type="submission" date="2017-12" db="EMBL/GenBank/DDBJ databases">
        <authorList>
            <person name="Paulsen S."/>
            <person name="Gram L.K."/>
        </authorList>
    </citation>
    <scope>NUCLEOTIDE SEQUENCE [LARGE SCALE GENOMIC DNA]</scope>
    <source>
        <strain evidence="2 3">S1607</strain>
    </source>
</reference>
<evidence type="ECO:0000313" key="3">
    <source>
        <dbReference type="Proteomes" id="UP000305423"/>
    </source>
</evidence>
<name>A0AAQ2IR60_PSEO7</name>
<dbReference type="SUPFAM" id="SSF160631">
    <property type="entry name" value="SMI1/KNR4-like"/>
    <property type="match status" value="1"/>
</dbReference>
<evidence type="ECO:0000259" key="1">
    <source>
        <dbReference type="SMART" id="SM00860"/>
    </source>
</evidence>
<dbReference type="Proteomes" id="UP000305423">
    <property type="component" value="Unassembled WGS sequence"/>
</dbReference>
<evidence type="ECO:0000313" key="2">
    <source>
        <dbReference type="EMBL" id="TMN75839.1"/>
    </source>
</evidence>
<dbReference type="RefSeq" id="WP_045965130.1">
    <property type="nucleotide sequence ID" value="NZ_JXXW01000050.1"/>
</dbReference>
<organism evidence="2 3">
    <name type="scientific">Pseudoalteromonas piscicida</name>
    <dbReference type="NCBI Taxonomy" id="43662"/>
    <lineage>
        <taxon>Bacteria</taxon>
        <taxon>Pseudomonadati</taxon>
        <taxon>Pseudomonadota</taxon>
        <taxon>Gammaproteobacteria</taxon>
        <taxon>Alteromonadales</taxon>
        <taxon>Pseudoalteromonadaceae</taxon>
        <taxon>Pseudoalteromonas</taxon>
    </lineage>
</organism>
<dbReference type="Gene3D" id="3.40.1580.10">
    <property type="entry name" value="SMI1/KNR4-like"/>
    <property type="match status" value="1"/>
</dbReference>
<comment type="caution">
    <text evidence="2">The sequence shown here is derived from an EMBL/GenBank/DDBJ whole genome shotgun (WGS) entry which is preliminary data.</text>
</comment>